<protein>
    <submittedName>
        <fullName evidence="2">DUF429 domain-containing protein</fullName>
    </submittedName>
</protein>
<comment type="caution">
    <text evidence="2">The sequence shown here is derived from an EMBL/GenBank/DDBJ whole genome shotgun (WGS) entry which is preliminary data.</text>
</comment>
<organism evidence="2">
    <name type="scientific">Staphylothermus marinus</name>
    <dbReference type="NCBI Taxonomy" id="2280"/>
    <lineage>
        <taxon>Archaea</taxon>
        <taxon>Thermoproteota</taxon>
        <taxon>Thermoprotei</taxon>
        <taxon>Desulfurococcales</taxon>
        <taxon>Desulfurococcaceae</taxon>
        <taxon>Staphylothermus</taxon>
    </lineage>
</organism>
<proteinExistence type="predicted"/>
<evidence type="ECO:0000313" key="1">
    <source>
        <dbReference type="EMBL" id="HGQ59139.1"/>
    </source>
</evidence>
<reference evidence="2" key="1">
    <citation type="journal article" date="2020" name="mSystems">
        <title>Genome- and Community-Level Interaction Insights into Carbon Utilization and Element Cycling Functions of Hydrothermarchaeota in Hydrothermal Sediment.</title>
        <authorList>
            <person name="Zhou Z."/>
            <person name="Liu Y."/>
            <person name="Xu W."/>
            <person name="Pan J."/>
            <person name="Luo Z.H."/>
            <person name="Li M."/>
        </authorList>
    </citation>
    <scope>NUCLEOTIDE SEQUENCE [LARGE SCALE GENOMIC DNA]</scope>
    <source>
        <strain evidence="1">SpSt-638</strain>
        <strain evidence="2">SpSt-648</strain>
    </source>
</reference>
<dbReference type="EMBL" id="DTBP01000043">
    <property type="protein sequence ID" value="HGQ74400.1"/>
    <property type="molecule type" value="Genomic_DNA"/>
</dbReference>
<accession>A0A7C4JM19</accession>
<dbReference type="EMBL" id="DTBE01000005">
    <property type="protein sequence ID" value="HGQ59139.1"/>
    <property type="molecule type" value="Genomic_DNA"/>
</dbReference>
<gene>
    <name evidence="1" type="ORF">ENU09_00210</name>
    <name evidence="2" type="ORF">ENU20_04930</name>
</gene>
<evidence type="ECO:0000313" key="2">
    <source>
        <dbReference type="EMBL" id="HGQ74400.1"/>
    </source>
</evidence>
<dbReference type="AlphaFoldDB" id="A0A7C4JM19"/>
<sequence length="182" mass="20675">MSDLLIRVAGLDLSGTINKPSGLAIVEEFEILYLDLLISDEDIIRVVKSYRPMVIAIDSPFSHAEGYREIDLVLKRMGFRVLPPGWRGMKLLVNRCLSIRRALEEIGITTIETHPNSCLKSSNCYTYEKLFSELNWLNYLGRSRDELDALICALVALFYVRNKAIKVEASDGTIYLLPKICF</sequence>
<name>A0A7C4JM19_STAMA</name>